<sequence length="147" mass="17141">MREASTMRKDSRVEIFIMDKKCTFCDNQTRVCFIVKGFSIKLCWECAGILKGLIKDKEAEVSDEINKKLFDPAETMEDNLKRKSKPLGKKILEEMEKESSQSNIVKAERKFHFYCVRCNKRTEHVKVALDYICTLCENQESIELSEV</sequence>
<reference evidence="1" key="1">
    <citation type="journal article" date="2015" name="Nature">
        <title>Complex archaea that bridge the gap between prokaryotes and eukaryotes.</title>
        <authorList>
            <person name="Spang A."/>
            <person name="Saw J.H."/>
            <person name="Jorgensen S.L."/>
            <person name="Zaremba-Niedzwiedzka K."/>
            <person name="Martijn J."/>
            <person name="Lind A.E."/>
            <person name="van Eijk R."/>
            <person name="Schleper C."/>
            <person name="Guy L."/>
            <person name="Ettema T.J."/>
        </authorList>
    </citation>
    <scope>NUCLEOTIDE SEQUENCE</scope>
</reference>
<gene>
    <name evidence="1" type="ORF">LCGC14_1501880</name>
</gene>
<proteinExistence type="predicted"/>
<accession>A0A0F9LJJ8</accession>
<dbReference type="AlphaFoldDB" id="A0A0F9LJJ8"/>
<organism evidence="1">
    <name type="scientific">marine sediment metagenome</name>
    <dbReference type="NCBI Taxonomy" id="412755"/>
    <lineage>
        <taxon>unclassified sequences</taxon>
        <taxon>metagenomes</taxon>
        <taxon>ecological metagenomes</taxon>
    </lineage>
</organism>
<protein>
    <recommendedName>
        <fullName evidence="2">ClpX-type ZB domain-containing protein</fullName>
    </recommendedName>
</protein>
<evidence type="ECO:0000313" key="1">
    <source>
        <dbReference type="EMBL" id="KKM64385.1"/>
    </source>
</evidence>
<comment type="caution">
    <text evidence="1">The sequence shown here is derived from an EMBL/GenBank/DDBJ whole genome shotgun (WGS) entry which is preliminary data.</text>
</comment>
<dbReference type="EMBL" id="LAZR01010909">
    <property type="protein sequence ID" value="KKM64385.1"/>
    <property type="molecule type" value="Genomic_DNA"/>
</dbReference>
<name>A0A0F9LJJ8_9ZZZZ</name>
<evidence type="ECO:0008006" key="2">
    <source>
        <dbReference type="Google" id="ProtNLM"/>
    </source>
</evidence>